<protein>
    <submittedName>
        <fullName evidence="2">Uncharacterized protein</fullName>
    </submittedName>
</protein>
<evidence type="ECO:0000313" key="2">
    <source>
        <dbReference type="EMBL" id="MBP0482341.1"/>
    </source>
</evidence>
<dbReference type="EMBL" id="JAGISH010000003">
    <property type="protein sequence ID" value="MBP0482341.1"/>
    <property type="molecule type" value="Genomic_DNA"/>
</dbReference>
<sequence length="47" mass="5395">MKKQTRFLKSIVDTARANQTTPMPWSRGTARAGMIDRRRPAPVLRRA</sequence>
<comment type="caution">
    <text evidence="2">The sequence shown here is derived from an EMBL/GenBank/DDBJ whole genome shotgun (WGS) entry which is preliminary data.</text>
</comment>
<dbReference type="Proteomes" id="UP000675940">
    <property type="component" value="Unassembled WGS sequence"/>
</dbReference>
<gene>
    <name evidence="2" type="ORF">J5474_07530</name>
</gene>
<organism evidence="2 3">
    <name type="scientific">Sagittula salina</name>
    <dbReference type="NCBI Taxonomy" id="2820268"/>
    <lineage>
        <taxon>Bacteria</taxon>
        <taxon>Pseudomonadati</taxon>
        <taxon>Pseudomonadota</taxon>
        <taxon>Alphaproteobacteria</taxon>
        <taxon>Rhodobacterales</taxon>
        <taxon>Roseobacteraceae</taxon>
        <taxon>Sagittula</taxon>
    </lineage>
</organism>
<evidence type="ECO:0000313" key="3">
    <source>
        <dbReference type="Proteomes" id="UP000675940"/>
    </source>
</evidence>
<keyword evidence="3" id="KW-1185">Reference proteome</keyword>
<evidence type="ECO:0000256" key="1">
    <source>
        <dbReference type="SAM" id="MobiDB-lite"/>
    </source>
</evidence>
<dbReference type="RefSeq" id="WP_209360194.1">
    <property type="nucleotide sequence ID" value="NZ_JAGISH010000003.1"/>
</dbReference>
<dbReference type="AlphaFoldDB" id="A0A940MPG7"/>
<proteinExistence type="predicted"/>
<name>A0A940MPG7_9RHOB</name>
<feature type="region of interest" description="Disordered" evidence="1">
    <location>
        <begin position="14"/>
        <end position="47"/>
    </location>
</feature>
<accession>A0A940MPG7</accession>
<reference evidence="2" key="1">
    <citation type="submission" date="2021-03" db="EMBL/GenBank/DDBJ databases">
        <title>Sagittula salina sp. nov. strain M10.9X isolated from the marine waste.</title>
        <authorList>
            <person name="Satari L."/>
            <person name="Molina-Menor E."/>
            <person name="Vidal-Verdu A."/>
            <person name="Pascual J."/>
            <person name="Pereto J."/>
            <person name="Porcar M."/>
        </authorList>
    </citation>
    <scope>NUCLEOTIDE SEQUENCE</scope>
    <source>
        <strain evidence="2">M10.9X</strain>
    </source>
</reference>